<dbReference type="Proteomes" id="UP001303046">
    <property type="component" value="Unassembled WGS sequence"/>
</dbReference>
<dbReference type="InterPro" id="IPR036388">
    <property type="entry name" value="WH-like_DNA-bd_sf"/>
</dbReference>
<evidence type="ECO:0008006" key="4">
    <source>
        <dbReference type="Google" id="ProtNLM"/>
    </source>
</evidence>
<evidence type="ECO:0000313" key="3">
    <source>
        <dbReference type="Proteomes" id="UP001303046"/>
    </source>
</evidence>
<gene>
    <name evidence="2" type="primary">Necator_chrX.g23247</name>
    <name evidence="2" type="ORF">RB195_023084</name>
</gene>
<organism evidence="2 3">
    <name type="scientific">Necator americanus</name>
    <name type="common">Human hookworm</name>
    <dbReference type="NCBI Taxonomy" id="51031"/>
    <lineage>
        <taxon>Eukaryota</taxon>
        <taxon>Metazoa</taxon>
        <taxon>Ecdysozoa</taxon>
        <taxon>Nematoda</taxon>
        <taxon>Chromadorea</taxon>
        <taxon>Rhabditida</taxon>
        <taxon>Rhabditina</taxon>
        <taxon>Rhabditomorpha</taxon>
        <taxon>Strongyloidea</taxon>
        <taxon>Ancylostomatidae</taxon>
        <taxon>Bunostominae</taxon>
        <taxon>Necator</taxon>
    </lineage>
</organism>
<dbReference type="Gene3D" id="3.30.420.10">
    <property type="entry name" value="Ribonuclease H-like superfamily/Ribonuclease H"/>
    <property type="match status" value="1"/>
</dbReference>
<keyword evidence="3" id="KW-1185">Reference proteome</keyword>
<dbReference type="InterPro" id="IPR052709">
    <property type="entry name" value="Transposase-MT_Hybrid"/>
</dbReference>
<dbReference type="Gene3D" id="1.10.10.10">
    <property type="entry name" value="Winged helix-like DNA-binding domain superfamily/Winged helix DNA-binding domain"/>
    <property type="match status" value="1"/>
</dbReference>
<comment type="caution">
    <text evidence="2">The sequence shown here is derived from an EMBL/GenBank/DDBJ whole genome shotgun (WGS) entry which is preliminary data.</text>
</comment>
<dbReference type="PANTHER" id="PTHR46060:SF2">
    <property type="entry name" value="HISTONE-LYSINE N-METHYLTRANSFERASE SETMAR"/>
    <property type="match status" value="1"/>
</dbReference>
<feature type="region of interest" description="Disordered" evidence="1">
    <location>
        <begin position="254"/>
        <end position="276"/>
    </location>
</feature>
<dbReference type="InterPro" id="IPR036397">
    <property type="entry name" value="RNaseH_sf"/>
</dbReference>
<sequence>MISRSQCYKWFQRFENGNESLEDEEHRRRPQVVDDELLKKAIESDPTQTTKKLTLELGCSNSTIDEHLHTIGKINRSLDALDNGEKAQLSEKSSNMRRNIHNQWAEFLRKHRFKAGNKKLKDEPRSSRPTVESVDQYREQWTANSRNGGKARSMAPTCSDGNRKGLLDICTQLLSRSRRFDWLDTIVTGDEKWVLYVNHIPQTCAGDEMPYPFVKGEIHEKKVMLSVWWSSWNLTFRTAAGQHDSYCGGLVRSTAKTGRQDPQGAPKARQRSPAAR</sequence>
<dbReference type="InterPro" id="IPR001888">
    <property type="entry name" value="Transposase_1"/>
</dbReference>
<dbReference type="Pfam" id="PF01359">
    <property type="entry name" value="Transposase_1"/>
    <property type="match status" value="1"/>
</dbReference>
<evidence type="ECO:0000313" key="2">
    <source>
        <dbReference type="EMBL" id="KAK6762233.1"/>
    </source>
</evidence>
<proteinExistence type="predicted"/>
<evidence type="ECO:0000256" key="1">
    <source>
        <dbReference type="SAM" id="MobiDB-lite"/>
    </source>
</evidence>
<name>A0ABR1EI06_NECAM</name>
<dbReference type="EMBL" id="JAVFWL010000006">
    <property type="protein sequence ID" value="KAK6762233.1"/>
    <property type="molecule type" value="Genomic_DNA"/>
</dbReference>
<accession>A0ABR1EI06</accession>
<protein>
    <recommendedName>
        <fullName evidence="4">Mos1 transposase HTH domain-containing protein</fullName>
    </recommendedName>
</protein>
<dbReference type="PANTHER" id="PTHR46060">
    <property type="entry name" value="MARINER MOS1 TRANSPOSASE-LIKE PROTEIN"/>
    <property type="match status" value="1"/>
</dbReference>
<reference evidence="2 3" key="1">
    <citation type="submission" date="2023-08" db="EMBL/GenBank/DDBJ databases">
        <title>A Necator americanus chromosomal reference genome.</title>
        <authorList>
            <person name="Ilik V."/>
            <person name="Petrzelkova K.J."/>
            <person name="Pardy F."/>
            <person name="Fuh T."/>
            <person name="Niatou-Singa F.S."/>
            <person name="Gouil Q."/>
            <person name="Baker L."/>
            <person name="Ritchie M.E."/>
            <person name="Jex A.R."/>
            <person name="Gazzola D."/>
            <person name="Li H."/>
            <person name="Toshio Fujiwara R."/>
            <person name="Zhan B."/>
            <person name="Aroian R.V."/>
            <person name="Pafco B."/>
            <person name="Schwarz E.M."/>
        </authorList>
    </citation>
    <scope>NUCLEOTIDE SEQUENCE [LARGE SCALE GENOMIC DNA]</scope>
    <source>
        <strain evidence="2 3">Aroian</strain>
        <tissue evidence="2">Whole animal</tissue>
    </source>
</reference>